<dbReference type="Gene3D" id="1.10.3720.10">
    <property type="entry name" value="MetI-like"/>
    <property type="match status" value="1"/>
</dbReference>
<keyword evidence="3" id="KW-1003">Cell membrane</keyword>
<comment type="similarity">
    <text evidence="7">Belongs to the binding-protein-dependent transport system permease family.</text>
</comment>
<evidence type="ECO:0000256" key="6">
    <source>
        <dbReference type="ARBA" id="ARBA00023136"/>
    </source>
</evidence>
<dbReference type="EMBL" id="QGQD01000046">
    <property type="protein sequence ID" value="TLD00824.1"/>
    <property type="molecule type" value="Genomic_DNA"/>
</dbReference>
<evidence type="ECO:0000259" key="8">
    <source>
        <dbReference type="PROSITE" id="PS50928"/>
    </source>
</evidence>
<dbReference type="GO" id="GO:0055085">
    <property type="term" value="P:transmembrane transport"/>
    <property type="evidence" value="ECO:0007669"/>
    <property type="project" value="InterPro"/>
</dbReference>
<feature type="transmembrane region" description="Helical" evidence="7">
    <location>
        <begin position="21"/>
        <end position="43"/>
    </location>
</feature>
<protein>
    <submittedName>
        <fullName evidence="9">Lactose transport system permease protein LacF</fullName>
    </submittedName>
</protein>
<dbReference type="SUPFAM" id="SSF161098">
    <property type="entry name" value="MetI-like"/>
    <property type="match status" value="1"/>
</dbReference>
<gene>
    <name evidence="9" type="primary">lacF_16</name>
    <name evidence="9" type="ORF">DSM106044_02291</name>
</gene>
<evidence type="ECO:0000256" key="3">
    <source>
        <dbReference type="ARBA" id="ARBA00022475"/>
    </source>
</evidence>
<keyword evidence="5 7" id="KW-1133">Transmembrane helix</keyword>
<evidence type="ECO:0000256" key="5">
    <source>
        <dbReference type="ARBA" id="ARBA00022989"/>
    </source>
</evidence>
<evidence type="ECO:0000256" key="7">
    <source>
        <dbReference type="RuleBase" id="RU363032"/>
    </source>
</evidence>
<feature type="domain" description="ABC transmembrane type-1" evidence="8">
    <location>
        <begin position="81"/>
        <end position="285"/>
    </location>
</feature>
<dbReference type="GO" id="GO:0005886">
    <property type="term" value="C:plasma membrane"/>
    <property type="evidence" value="ECO:0007669"/>
    <property type="project" value="UniProtKB-SubCell"/>
</dbReference>
<evidence type="ECO:0000256" key="1">
    <source>
        <dbReference type="ARBA" id="ARBA00004651"/>
    </source>
</evidence>
<name>A0A4U8Q8U0_9FIRM</name>
<dbReference type="CDD" id="cd06261">
    <property type="entry name" value="TM_PBP2"/>
    <property type="match status" value="1"/>
</dbReference>
<dbReference type="PANTHER" id="PTHR30193:SF37">
    <property type="entry name" value="INNER MEMBRANE ABC TRANSPORTER PERMEASE PROTEIN YCJO"/>
    <property type="match status" value="1"/>
</dbReference>
<dbReference type="InterPro" id="IPR035906">
    <property type="entry name" value="MetI-like_sf"/>
</dbReference>
<dbReference type="InterPro" id="IPR051393">
    <property type="entry name" value="ABC_transporter_permease"/>
</dbReference>
<dbReference type="PANTHER" id="PTHR30193">
    <property type="entry name" value="ABC TRANSPORTER PERMEASE PROTEIN"/>
    <property type="match status" value="1"/>
</dbReference>
<evidence type="ECO:0000256" key="4">
    <source>
        <dbReference type="ARBA" id="ARBA00022692"/>
    </source>
</evidence>
<feature type="transmembrane region" description="Helical" evidence="7">
    <location>
        <begin position="118"/>
        <end position="139"/>
    </location>
</feature>
<keyword evidence="10" id="KW-1185">Reference proteome</keyword>
<feature type="transmembrane region" description="Helical" evidence="7">
    <location>
        <begin position="85"/>
        <end position="106"/>
    </location>
</feature>
<comment type="caution">
    <text evidence="9">The sequence shown here is derived from an EMBL/GenBank/DDBJ whole genome shotgun (WGS) entry which is preliminary data.</text>
</comment>
<evidence type="ECO:0000256" key="2">
    <source>
        <dbReference type="ARBA" id="ARBA00022448"/>
    </source>
</evidence>
<feature type="transmembrane region" description="Helical" evidence="7">
    <location>
        <begin position="159"/>
        <end position="186"/>
    </location>
</feature>
<dbReference type="InterPro" id="IPR000515">
    <property type="entry name" value="MetI-like"/>
</dbReference>
<feature type="transmembrane region" description="Helical" evidence="7">
    <location>
        <begin position="269"/>
        <end position="289"/>
    </location>
</feature>
<evidence type="ECO:0000313" key="9">
    <source>
        <dbReference type="EMBL" id="TLD00824.1"/>
    </source>
</evidence>
<accession>A0A4U8Q8U0</accession>
<dbReference type="AlphaFoldDB" id="A0A4U8Q8U0"/>
<evidence type="ECO:0000313" key="10">
    <source>
        <dbReference type="Proteomes" id="UP000306509"/>
    </source>
</evidence>
<keyword evidence="2 7" id="KW-0813">Transport</keyword>
<dbReference type="Pfam" id="PF00528">
    <property type="entry name" value="BPD_transp_1"/>
    <property type="match status" value="1"/>
</dbReference>
<organism evidence="9 10">
    <name type="scientific">Robinsoniella peoriensis</name>
    <dbReference type="NCBI Taxonomy" id="180332"/>
    <lineage>
        <taxon>Bacteria</taxon>
        <taxon>Bacillati</taxon>
        <taxon>Bacillota</taxon>
        <taxon>Clostridia</taxon>
        <taxon>Lachnospirales</taxon>
        <taxon>Lachnospiraceae</taxon>
        <taxon>Robinsoniella</taxon>
    </lineage>
</organism>
<keyword evidence="4 7" id="KW-0812">Transmembrane</keyword>
<comment type="subcellular location">
    <subcellularLocation>
        <location evidence="1 7">Cell membrane</location>
        <topology evidence="1 7">Multi-pass membrane protein</topology>
    </subcellularLocation>
</comment>
<reference evidence="9 10" key="1">
    <citation type="journal article" date="2019" name="Anaerobe">
        <title>Detection of Robinsoniella peoriensis in multiple bone samples of a trauma patient.</title>
        <authorList>
            <person name="Schrottner P."/>
            <person name="Hartwich K."/>
            <person name="Bunk B."/>
            <person name="Schober I."/>
            <person name="Helbig S."/>
            <person name="Rudolph W.W."/>
            <person name="Gunzer F."/>
        </authorList>
    </citation>
    <scope>NUCLEOTIDE SEQUENCE [LARGE SCALE GENOMIC DNA]</scope>
    <source>
        <strain evidence="9 10">DSM 106044</strain>
    </source>
</reference>
<keyword evidence="6 7" id="KW-0472">Membrane</keyword>
<feature type="transmembrane region" description="Helical" evidence="7">
    <location>
        <begin position="207"/>
        <end position="229"/>
    </location>
</feature>
<sequence>MQGNLQYAMGVKMRIKVKKHAVNMLFLAPALILFIIMVVVPFAKGMQFSVTDWDGFSPVYNNVGLENFKNVLTDPSIKKPILNSVFYTVVTVIVDNVLALFIALALKKNTKSNKTFRTFMFMPFIISLVLTGYIWTYIYSDVFYGIFGIKSLLGNSKTVMIGICLMSVWRDTGYAMLIYIAGLQGIPDTYYEAAKIDGAGPVKRFRYITLPLIGPAITINVTLFLGWGLKIFDYVMTATNGGPGRSSETFAMYVYNYTFPYNRAGYGQAAALIMMTGIFIVTGIVTAALRKREVEL</sequence>
<proteinExistence type="inferred from homology"/>
<dbReference type="Proteomes" id="UP000306509">
    <property type="component" value="Unassembled WGS sequence"/>
</dbReference>
<dbReference type="PROSITE" id="PS50928">
    <property type="entry name" value="ABC_TM1"/>
    <property type="match status" value="1"/>
</dbReference>